<name>A0ACB8SWP2_9AGAM</name>
<accession>A0ACB8SWP2</accession>
<dbReference type="Proteomes" id="UP000814140">
    <property type="component" value="Unassembled WGS sequence"/>
</dbReference>
<organism evidence="1 2">
    <name type="scientific">Artomyces pyxidatus</name>
    <dbReference type="NCBI Taxonomy" id="48021"/>
    <lineage>
        <taxon>Eukaryota</taxon>
        <taxon>Fungi</taxon>
        <taxon>Dikarya</taxon>
        <taxon>Basidiomycota</taxon>
        <taxon>Agaricomycotina</taxon>
        <taxon>Agaricomycetes</taxon>
        <taxon>Russulales</taxon>
        <taxon>Auriscalpiaceae</taxon>
        <taxon>Artomyces</taxon>
    </lineage>
</organism>
<keyword evidence="2" id="KW-1185">Reference proteome</keyword>
<reference evidence="1" key="2">
    <citation type="journal article" date="2022" name="New Phytol.">
        <title>Evolutionary transition to the ectomycorrhizal habit in the genomes of a hyperdiverse lineage of mushroom-forming fungi.</title>
        <authorList>
            <person name="Looney B."/>
            <person name="Miyauchi S."/>
            <person name="Morin E."/>
            <person name="Drula E."/>
            <person name="Courty P.E."/>
            <person name="Kohler A."/>
            <person name="Kuo A."/>
            <person name="LaButti K."/>
            <person name="Pangilinan J."/>
            <person name="Lipzen A."/>
            <person name="Riley R."/>
            <person name="Andreopoulos W."/>
            <person name="He G."/>
            <person name="Johnson J."/>
            <person name="Nolan M."/>
            <person name="Tritt A."/>
            <person name="Barry K.W."/>
            <person name="Grigoriev I.V."/>
            <person name="Nagy L.G."/>
            <person name="Hibbett D."/>
            <person name="Henrissat B."/>
            <person name="Matheny P.B."/>
            <person name="Labbe J."/>
            <person name="Martin F.M."/>
        </authorList>
    </citation>
    <scope>NUCLEOTIDE SEQUENCE</scope>
    <source>
        <strain evidence="1">HHB10654</strain>
    </source>
</reference>
<evidence type="ECO:0000313" key="1">
    <source>
        <dbReference type="EMBL" id="KAI0060256.1"/>
    </source>
</evidence>
<sequence length="285" mass="31393">MDVPRPLKRKDRDPSPRREDTADTSPTSLPSIRHFLPPQHPQDRYYHHPPPFPHQPQASSSARYSPRAEHPPPPPPPQQQQQQQTQQHSYAPSGFADSEPEDPESASRPKQKRRRQALSCTECKRRKIKCDRAHPCTPCIRRGDQNKCQWHVIEPIDKYVSRAEFDELKTRFDRLEAIVNRLPPAMPYPPPGFADAPPARASPAPPASPAYRPPSSASPPYPSPTLPPLRAPPLSLAALTAPYAPPKNAAAQTLTPLGERLRARPAHPGPAAPSLPPAPPSAAAA</sequence>
<reference evidence="1" key="1">
    <citation type="submission" date="2021-03" db="EMBL/GenBank/DDBJ databases">
        <authorList>
            <consortium name="DOE Joint Genome Institute"/>
            <person name="Ahrendt S."/>
            <person name="Looney B.P."/>
            <person name="Miyauchi S."/>
            <person name="Morin E."/>
            <person name="Drula E."/>
            <person name="Courty P.E."/>
            <person name="Chicoki N."/>
            <person name="Fauchery L."/>
            <person name="Kohler A."/>
            <person name="Kuo A."/>
            <person name="Labutti K."/>
            <person name="Pangilinan J."/>
            <person name="Lipzen A."/>
            <person name="Riley R."/>
            <person name="Andreopoulos W."/>
            <person name="He G."/>
            <person name="Johnson J."/>
            <person name="Barry K.W."/>
            <person name="Grigoriev I.V."/>
            <person name="Nagy L."/>
            <person name="Hibbett D."/>
            <person name="Henrissat B."/>
            <person name="Matheny P.B."/>
            <person name="Labbe J."/>
            <person name="Martin F."/>
        </authorList>
    </citation>
    <scope>NUCLEOTIDE SEQUENCE</scope>
    <source>
        <strain evidence="1">HHB10654</strain>
    </source>
</reference>
<proteinExistence type="predicted"/>
<evidence type="ECO:0000313" key="2">
    <source>
        <dbReference type="Proteomes" id="UP000814140"/>
    </source>
</evidence>
<comment type="caution">
    <text evidence="1">The sequence shown here is derived from an EMBL/GenBank/DDBJ whole genome shotgun (WGS) entry which is preliminary data.</text>
</comment>
<protein>
    <submittedName>
        <fullName evidence="1">Uncharacterized protein</fullName>
    </submittedName>
</protein>
<gene>
    <name evidence="1" type="ORF">BV25DRAFT_971788</name>
</gene>
<dbReference type="EMBL" id="MU277220">
    <property type="protein sequence ID" value="KAI0060256.1"/>
    <property type="molecule type" value="Genomic_DNA"/>
</dbReference>